<dbReference type="Pfam" id="PF01797">
    <property type="entry name" value="Y1_Tnp"/>
    <property type="match status" value="1"/>
</dbReference>
<proteinExistence type="predicted"/>
<dbReference type="GO" id="GO:0006313">
    <property type="term" value="P:DNA transposition"/>
    <property type="evidence" value="ECO:0007669"/>
    <property type="project" value="InterPro"/>
</dbReference>
<dbReference type="InterPro" id="IPR002686">
    <property type="entry name" value="Transposase_17"/>
</dbReference>
<organism evidence="2 3">
    <name type="scientific">Candidatus Nealsonbacteria bacterium RBG_13_37_56</name>
    <dbReference type="NCBI Taxonomy" id="1801661"/>
    <lineage>
        <taxon>Bacteria</taxon>
        <taxon>Candidatus Nealsoniibacteriota</taxon>
    </lineage>
</organism>
<evidence type="ECO:0000313" key="2">
    <source>
        <dbReference type="EMBL" id="OGZ17628.1"/>
    </source>
</evidence>
<dbReference type="GO" id="GO:0004803">
    <property type="term" value="F:transposase activity"/>
    <property type="evidence" value="ECO:0007669"/>
    <property type="project" value="InterPro"/>
</dbReference>
<evidence type="ECO:0000259" key="1">
    <source>
        <dbReference type="SMART" id="SM01321"/>
    </source>
</evidence>
<dbReference type="EMBL" id="MHLW01000030">
    <property type="protein sequence ID" value="OGZ17628.1"/>
    <property type="molecule type" value="Genomic_DNA"/>
</dbReference>
<dbReference type="PANTHER" id="PTHR34322">
    <property type="entry name" value="TRANSPOSASE, Y1_TNP DOMAIN-CONTAINING"/>
    <property type="match status" value="1"/>
</dbReference>
<sequence>MPYRKEKFENGDIVHIIIRGVDGNLLFRDRDDYYRGIFSIYEFNNLNPVSIKYRREIINRFKKSIRGPTSDKSIVMPDKRDKMVEVLAFCFMPNHIHLLVRQIKDNGITEFMRKIGTGYGGYINRKYKRQGHVFQSSFNAVKIITDEQLRVVFAYIHTNQISLAYKDWKEIKITEEDFGKIIKFVENYKWSSYPDYIGIKNFPSVTQRDFMLELFGGENNCKNFFEEYIKNKGQSKKYSELFLE</sequence>
<dbReference type="SMART" id="SM01321">
    <property type="entry name" value="Y1_Tnp"/>
    <property type="match status" value="1"/>
</dbReference>
<dbReference type="AlphaFoldDB" id="A0A1G2DXJ6"/>
<dbReference type="GO" id="GO:0003677">
    <property type="term" value="F:DNA binding"/>
    <property type="evidence" value="ECO:0007669"/>
    <property type="project" value="InterPro"/>
</dbReference>
<dbReference type="InterPro" id="IPR036515">
    <property type="entry name" value="Transposase_17_sf"/>
</dbReference>
<evidence type="ECO:0000313" key="3">
    <source>
        <dbReference type="Proteomes" id="UP000178893"/>
    </source>
</evidence>
<dbReference type="Proteomes" id="UP000178893">
    <property type="component" value="Unassembled WGS sequence"/>
</dbReference>
<dbReference type="SUPFAM" id="SSF143422">
    <property type="entry name" value="Transposase IS200-like"/>
    <property type="match status" value="1"/>
</dbReference>
<protein>
    <recommendedName>
        <fullName evidence="1">Transposase IS200-like domain-containing protein</fullName>
    </recommendedName>
</protein>
<dbReference type="Gene3D" id="3.30.70.1290">
    <property type="entry name" value="Transposase IS200-like"/>
    <property type="match status" value="1"/>
</dbReference>
<comment type="caution">
    <text evidence="2">The sequence shown here is derived from an EMBL/GenBank/DDBJ whole genome shotgun (WGS) entry which is preliminary data.</text>
</comment>
<reference evidence="2 3" key="1">
    <citation type="journal article" date="2016" name="Nat. Commun.">
        <title>Thousands of microbial genomes shed light on interconnected biogeochemical processes in an aquifer system.</title>
        <authorList>
            <person name="Anantharaman K."/>
            <person name="Brown C.T."/>
            <person name="Hug L.A."/>
            <person name="Sharon I."/>
            <person name="Castelle C.J."/>
            <person name="Probst A.J."/>
            <person name="Thomas B.C."/>
            <person name="Singh A."/>
            <person name="Wilkins M.J."/>
            <person name="Karaoz U."/>
            <person name="Brodie E.L."/>
            <person name="Williams K.H."/>
            <person name="Hubbard S.S."/>
            <person name="Banfield J.F."/>
        </authorList>
    </citation>
    <scope>NUCLEOTIDE SEQUENCE [LARGE SCALE GENOMIC DNA]</scope>
</reference>
<feature type="domain" description="Transposase IS200-like" evidence="1">
    <location>
        <begin position="9"/>
        <end position="159"/>
    </location>
</feature>
<accession>A0A1G2DXJ6</accession>
<dbReference type="PANTHER" id="PTHR34322:SF2">
    <property type="entry name" value="TRANSPOSASE IS200-LIKE DOMAIN-CONTAINING PROTEIN"/>
    <property type="match status" value="1"/>
</dbReference>
<name>A0A1G2DXJ6_9BACT</name>
<gene>
    <name evidence="2" type="ORF">A2V72_01495</name>
</gene>